<dbReference type="HOGENOM" id="CLU_070764_7_3_9"/>
<dbReference type="RefSeq" id="WP_013498384.1">
    <property type="nucleotide sequence ID" value="NC_014833.1"/>
</dbReference>
<accession>E6UIV3</accession>
<dbReference type="PANTHER" id="PTHR23026:SF123">
    <property type="entry name" value="NAD(P)H NITROREDUCTASE RV3131-RELATED"/>
    <property type="match status" value="1"/>
</dbReference>
<proteinExistence type="predicted"/>
<dbReference type="Proteomes" id="UP000006919">
    <property type="component" value="Chromosome"/>
</dbReference>
<dbReference type="STRING" id="697329.Rumal_1720"/>
<feature type="domain" description="Nitroreductase" evidence="1">
    <location>
        <begin position="4"/>
        <end position="58"/>
    </location>
</feature>
<dbReference type="Gene3D" id="3.40.109.10">
    <property type="entry name" value="NADH Oxidase"/>
    <property type="match status" value="1"/>
</dbReference>
<dbReference type="InterPro" id="IPR000415">
    <property type="entry name" value="Nitroreductase-like"/>
</dbReference>
<dbReference type="KEGG" id="ral:Rumal_1720"/>
<dbReference type="PANTHER" id="PTHR23026">
    <property type="entry name" value="NADPH NITROREDUCTASE"/>
    <property type="match status" value="1"/>
</dbReference>
<dbReference type="InterPro" id="IPR050627">
    <property type="entry name" value="Nitroreductase/BluB"/>
</dbReference>
<reference evidence="2 3" key="1">
    <citation type="journal article" date="2011" name="J. Bacteriol.">
        <title>Complete genome of the cellulolytic ruminal bacterium Ruminococcus albus 7.</title>
        <authorList>
            <person name="Suen G."/>
            <person name="Stevenson D.M."/>
            <person name="Bruce D.C."/>
            <person name="Chertkov O."/>
            <person name="Copeland A."/>
            <person name="Cheng J.F."/>
            <person name="Detter C."/>
            <person name="Detter J.C."/>
            <person name="Goodwin L.A."/>
            <person name="Han C.S."/>
            <person name="Hauser L.J."/>
            <person name="Ivanova N.N."/>
            <person name="Kyrpides N.C."/>
            <person name="Land M.L."/>
            <person name="Lapidus A."/>
            <person name="Lucas S."/>
            <person name="Ovchinnikova G."/>
            <person name="Pitluck S."/>
            <person name="Tapia R."/>
            <person name="Woyke T."/>
            <person name="Boyum J."/>
            <person name="Mead D."/>
            <person name="Weimer P.J."/>
        </authorList>
    </citation>
    <scope>NUCLEOTIDE SEQUENCE [LARGE SCALE GENOMIC DNA]</scope>
    <source>
        <strain evidence="3">ATCC 27210 / DSM 20455 / JCM 14654 / NCDO 2250 / 7</strain>
    </source>
</reference>
<dbReference type="GO" id="GO:0016491">
    <property type="term" value="F:oxidoreductase activity"/>
    <property type="evidence" value="ECO:0007669"/>
    <property type="project" value="InterPro"/>
</dbReference>
<name>E6UIV3_RUMA7</name>
<dbReference type="AlphaFoldDB" id="E6UIV3"/>
<organism evidence="2 3">
    <name type="scientific">Ruminococcus albus (strain ATCC 27210 / DSM 20455 / JCM 14654 / NCDO 2250 / 7)</name>
    <dbReference type="NCBI Taxonomy" id="697329"/>
    <lineage>
        <taxon>Bacteria</taxon>
        <taxon>Bacillati</taxon>
        <taxon>Bacillota</taxon>
        <taxon>Clostridia</taxon>
        <taxon>Eubacteriales</taxon>
        <taxon>Oscillospiraceae</taxon>
        <taxon>Ruminococcus</taxon>
    </lineage>
</organism>
<feature type="domain" description="Nitroreductase" evidence="1">
    <location>
        <begin position="66"/>
        <end position="145"/>
    </location>
</feature>
<dbReference type="EMBL" id="CP002403">
    <property type="protein sequence ID" value="ADU22219.1"/>
    <property type="molecule type" value="Genomic_DNA"/>
</dbReference>
<protein>
    <submittedName>
        <fullName evidence="2">Nitroreductase</fullName>
    </submittedName>
</protein>
<dbReference type="SUPFAM" id="SSF55469">
    <property type="entry name" value="FMN-dependent nitroreductase-like"/>
    <property type="match status" value="1"/>
</dbReference>
<evidence type="ECO:0000313" key="2">
    <source>
        <dbReference type="EMBL" id="ADU22219.1"/>
    </source>
</evidence>
<gene>
    <name evidence="2" type="ordered locus">Rumal_1720</name>
</gene>
<evidence type="ECO:0000259" key="1">
    <source>
        <dbReference type="Pfam" id="PF00881"/>
    </source>
</evidence>
<dbReference type="eggNOG" id="COG0778">
    <property type="taxonomic scope" value="Bacteria"/>
</dbReference>
<sequence length="164" mass="18356">MNEIYTRVSIRKFEDRSVETEKITQLIRAAMQAPSAGNQQPWEFYVVTDRDKIRALSKISPYAACAENAPVVIVPCYRTDGLRWNETVLLDLSCATENLLLEIASLGLGGVWLCAAPLEDRMTKAEAAIGNPEGLRAFAVIPVGYPAEIRVQQDRFDESRIHFI</sequence>
<evidence type="ECO:0000313" key="3">
    <source>
        <dbReference type="Proteomes" id="UP000006919"/>
    </source>
</evidence>
<dbReference type="InterPro" id="IPR029479">
    <property type="entry name" value="Nitroreductase"/>
</dbReference>
<dbReference type="OrthoDB" id="9783470at2"/>
<dbReference type="Pfam" id="PF00881">
    <property type="entry name" value="Nitroreductase"/>
    <property type="match status" value="2"/>
</dbReference>